<dbReference type="EMBL" id="CAEZUI010000020">
    <property type="protein sequence ID" value="CAB4591512.1"/>
    <property type="molecule type" value="Genomic_DNA"/>
</dbReference>
<sequence length="451" mass="49391">MAKPTIILATSNGIGMGHLARATAIALELAPFARPIIVSVAGGIAELPSTTGIACEYIPGKNRGWMARKDWDSYLRDRLLAIAEESGASLISFDGVVPYPGFIATKLSRPDLKLVWVRRGLWQRNALRFALPFQSRLVDQVIEPGDVAIAYDHGPTANRSDARLTSPVSLYRVHSAKSREEARKLLGLDASRPAVLVQLGTGDSDMNEKLRAALLGLKNWPNLQIVLTKDPVDSNGNSLVPEGVEIKVVRYFPLADLLSAFDGAIAATGYNSVHELLPARIPTVFISNIRGTDDQDARAQWCHDFGYALRANHADLKDITATVAQLCDSSTRAALSTKCIELKNTDGGAEIAQLLLKLAIDQDPLRESATKSALRMFAVKGLHLATIVYRTLRPQSFATNISSEKPLFSDEVDATFLREAIKGNRRFEQMIPGASKEYLKKRQALASRFYR</sequence>
<dbReference type="SUPFAM" id="SSF53756">
    <property type="entry name" value="UDP-Glycosyltransferase/glycogen phosphorylase"/>
    <property type="match status" value="1"/>
</dbReference>
<protein>
    <submittedName>
        <fullName evidence="1">Unannotated protein</fullName>
    </submittedName>
</protein>
<dbReference type="AlphaFoldDB" id="A0A6J6FQY0"/>
<gene>
    <name evidence="1" type="ORF">UFOPK1807_00302</name>
</gene>
<name>A0A6J6FQY0_9ZZZZ</name>
<dbReference type="Gene3D" id="3.40.50.2000">
    <property type="entry name" value="Glycogen Phosphorylase B"/>
    <property type="match status" value="1"/>
</dbReference>
<evidence type="ECO:0000313" key="1">
    <source>
        <dbReference type="EMBL" id="CAB4591512.1"/>
    </source>
</evidence>
<organism evidence="1">
    <name type="scientific">freshwater metagenome</name>
    <dbReference type="NCBI Taxonomy" id="449393"/>
    <lineage>
        <taxon>unclassified sequences</taxon>
        <taxon>metagenomes</taxon>
        <taxon>ecological metagenomes</taxon>
    </lineage>
</organism>
<proteinExistence type="predicted"/>
<accession>A0A6J6FQY0</accession>
<reference evidence="1" key="1">
    <citation type="submission" date="2020-05" db="EMBL/GenBank/DDBJ databases">
        <authorList>
            <person name="Chiriac C."/>
            <person name="Salcher M."/>
            <person name="Ghai R."/>
            <person name="Kavagutti S V."/>
        </authorList>
    </citation>
    <scope>NUCLEOTIDE SEQUENCE</scope>
</reference>